<gene>
    <name evidence="2" type="ORF">MCHLO_08751</name>
</gene>
<keyword evidence="3" id="KW-1185">Reference proteome</keyword>
<feature type="region of interest" description="Disordered" evidence="1">
    <location>
        <begin position="148"/>
        <end position="202"/>
    </location>
</feature>
<proteinExistence type="predicted"/>
<dbReference type="Proteomes" id="UP000815677">
    <property type="component" value="Unassembled WGS sequence"/>
</dbReference>
<name>A0ABQ0LKN5_MYCCL</name>
<accession>A0ABQ0LKN5</accession>
<evidence type="ECO:0000256" key="1">
    <source>
        <dbReference type="SAM" id="MobiDB-lite"/>
    </source>
</evidence>
<organism evidence="2 3">
    <name type="scientific">Mycena chlorophos</name>
    <name type="common">Agaric fungus</name>
    <name type="synonym">Agaricus chlorophos</name>
    <dbReference type="NCBI Taxonomy" id="658473"/>
    <lineage>
        <taxon>Eukaryota</taxon>
        <taxon>Fungi</taxon>
        <taxon>Dikarya</taxon>
        <taxon>Basidiomycota</taxon>
        <taxon>Agaricomycotina</taxon>
        <taxon>Agaricomycetes</taxon>
        <taxon>Agaricomycetidae</taxon>
        <taxon>Agaricales</taxon>
        <taxon>Marasmiineae</taxon>
        <taxon>Mycenaceae</taxon>
        <taxon>Mycena</taxon>
    </lineage>
</organism>
<feature type="region of interest" description="Disordered" evidence="1">
    <location>
        <begin position="227"/>
        <end position="265"/>
    </location>
</feature>
<protein>
    <submittedName>
        <fullName evidence="2">Uncharacterized protein</fullName>
    </submittedName>
</protein>
<dbReference type="EMBL" id="DF847305">
    <property type="protein sequence ID" value="GAT51625.1"/>
    <property type="molecule type" value="Genomic_DNA"/>
</dbReference>
<feature type="compositionally biased region" description="Low complexity" evidence="1">
    <location>
        <begin position="159"/>
        <end position="201"/>
    </location>
</feature>
<feature type="compositionally biased region" description="Polar residues" evidence="1">
    <location>
        <begin position="244"/>
        <end position="260"/>
    </location>
</feature>
<reference evidence="2" key="1">
    <citation type="submission" date="2014-09" db="EMBL/GenBank/DDBJ databases">
        <title>Genome sequence of the luminous mushroom Mycena chlorophos for searching fungal bioluminescence genes.</title>
        <authorList>
            <person name="Tanaka Y."/>
            <person name="Kasuga D."/>
            <person name="Oba Y."/>
            <person name="Hase S."/>
            <person name="Sato K."/>
            <person name="Oba Y."/>
            <person name="Sakakibara Y."/>
        </authorList>
    </citation>
    <scope>NUCLEOTIDE SEQUENCE</scope>
</reference>
<evidence type="ECO:0000313" key="3">
    <source>
        <dbReference type="Proteomes" id="UP000815677"/>
    </source>
</evidence>
<sequence>MSVVTLKSLSQTMNKSAKATILGKKPGATKRPAAARQRAHAPIHDLVPPPQLARLLAAFEKDSALAVFRWWHQPANAKLSYDELRRWLHAKGQGAGRFMKLGKKVLDAVDLLQKFVDEYPGDCERETVTVATVQEDAMKMALEAIAESEGEMQEETKAQQEQQMSSSASYASQPPTGSQSQSCPTSASPPTATPSDASAPQMHQMRSIPILHVDAFAKETTTFSPPLQSAFATPHSPSYPDTVPASNWTGTPANPSSTSPMPEPTGVDGTDLASAATALFLAQARTPPADPIVDRFSQYDHRPPGQIDSNIFATFASATPPSGVADAALPFSPALRVPATHAHFTTFEPRHAFIPPVPFCADRARRPILLTGCDPVLLLYGPYVPQLGSPSYTSSAPAAVRKGMCAGPPVRLRVAIQVSPRPKRAKARVAGIVDNVLERKEDAEEMRRVGRKVWVTGSVSRALAERRRIAASLDSDYGSQSGSDCDCETTEDEAFGVDEEGKRCPLEEGLSTSSRGLLSYVGSLFRRWVLW</sequence>
<evidence type="ECO:0000313" key="2">
    <source>
        <dbReference type="EMBL" id="GAT51625.1"/>
    </source>
</evidence>